<proteinExistence type="predicted"/>
<keyword evidence="3" id="KW-1185">Reference proteome</keyword>
<dbReference type="EMBL" id="AAXW01000002">
    <property type="protein sequence ID" value="EAZ93337.1"/>
    <property type="molecule type" value="Genomic_DNA"/>
</dbReference>
<evidence type="ECO:0000313" key="2">
    <source>
        <dbReference type="EMBL" id="EAZ93337.1"/>
    </source>
</evidence>
<gene>
    <name evidence="2" type="ORF">CY0110_16117</name>
</gene>
<evidence type="ECO:0000313" key="3">
    <source>
        <dbReference type="Proteomes" id="UP000003781"/>
    </source>
</evidence>
<dbReference type="AlphaFoldDB" id="A3IHQ5"/>
<protein>
    <submittedName>
        <fullName evidence="2">Uncharacterized protein</fullName>
    </submittedName>
</protein>
<organism evidence="2 3">
    <name type="scientific">Crocosphaera chwakensis CCY0110</name>
    <dbReference type="NCBI Taxonomy" id="391612"/>
    <lineage>
        <taxon>Bacteria</taxon>
        <taxon>Bacillati</taxon>
        <taxon>Cyanobacteriota</taxon>
        <taxon>Cyanophyceae</taxon>
        <taxon>Oscillatoriophycideae</taxon>
        <taxon>Chroococcales</taxon>
        <taxon>Aphanothecaceae</taxon>
        <taxon>Crocosphaera</taxon>
        <taxon>Crocosphaera chwakensis</taxon>
    </lineage>
</organism>
<dbReference type="Proteomes" id="UP000003781">
    <property type="component" value="Unassembled WGS sequence"/>
</dbReference>
<comment type="caution">
    <text evidence="2">The sequence shown here is derived from an EMBL/GenBank/DDBJ whole genome shotgun (WGS) entry which is preliminary data.</text>
</comment>
<reference evidence="2 3" key="1">
    <citation type="submission" date="2007-03" db="EMBL/GenBank/DDBJ databases">
        <authorList>
            <person name="Stal L."/>
            <person name="Ferriera S."/>
            <person name="Johnson J."/>
            <person name="Kravitz S."/>
            <person name="Beeson K."/>
            <person name="Sutton G."/>
            <person name="Rogers Y.-H."/>
            <person name="Friedman R."/>
            <person name="Frazier M."/>
            <person name="Venter J.C."/>
        </authorList>
    </citation>
    <scope>NUCLEOTIDE SEQUENCE [LARGE SCALE GENOMIC DNA]</scope>
    <source>
        <strain evidence="2 3">CCY0110</strain>
    </source>
</reference>
<sequence>MGPDTTVNPGKKGMAVVPPNDLK</sequence>
<accession>A3IHQ5</accession>
<feature type="region of interest" description="Disordered" evidence="1">
    <location>
        <begin position="1"/>
        <end position="23"/>
    </location>
</feature>
<evidence type="ECO:0000256" key="1">
    <source>
        <dbReference type="SAM" id="MobiDB-lite"/>
    </source>
</evidence>
<name>A3IHQ5_9CHRO</name>